<gene>
    <name evidence="1" type="ORF">IAB27_00660</name>
</gene>
<organism evidence="1 2">
    <name type="scientific">Candidatus Coprosoma intestinipullorum</name>
    <dbReference type="NCBI Taxonomy" id="2840752"/>
    <lineage>
        <taxon>Bacteria</taxon>
        <taxon>Bacillati</taxon>
        <taxon>Bacillota</taxon>
        <taxon>Bacillota incertae sedis</taxon>
        <taxon>Candidatus Coprosoma</taxon>
    </lineage>
</organism>
<name>A0A9D0ZRS3_9FIRM</name>
<reference evidence="1" key="1">
    <citation type="submission" date="2020-10" db="EMBL/GenBank/DDBJ databases">
        <authorList>
            <person name="Gilroy R."/>
        </authorList>
    </citation>
    <scope>NUCLEOTIDE SEQUENCE</scope>
    <source>
        <strain evidence="1">CHK147-3167</strain>
    </source>
</reference>
<evidence type="ECO:0000313" key="1">
    <source>
        <dbReference type="EMBL" id="HIQ90130.1"/>
    </source>
</evidence>
<dbReference type="EMBL" id="DVFV01000017">
    <property type="protein sequence ID" value="HIQ90130.1"/>
    <property type="molecule type" value="Genomic_DNA"/>
</dbReference>
<dbReference type="AlphaFoldDB" id="A0A9D0ZRS3"/>
<feature type="non-terminal residue" evidence="1">
    <location>
        <position position="1"/>
    </location>
</feature>
<reference evidence="1" key="2">
    <citation type="journal article" date="2021" name="PeerJ">
        <title>Extensive microbial diversity within the chicken gut microbiome revealed by metagenomics and culture.</title>
        <authorList>
            <person name="Gilroy R."/>
            <person name="Ravi A."/>
            <person name="Getino M."/>
            <person name="Pursley I."/>
            <person name="Horton D.L."/>
            <person name="Alikhan N.F."/>
            <person name="Baker D."/>
            <person name="Gharbi K."/>
            <person name="Hall N."/>
            <person name="Watson M."/>
            <person name="Adriaenssens E.M."/>
            <person name="Foster-Nyarko E."/>
            <person name="Jarju S."/>
            <person name="Secka A."/>
            <person name="Antonio M."/>
            <person name="Oren A."/>
            <person name="Chaudhuri R.R."/>
            <person name="La Ragione R."/>
            <person name="Hildebrand F."/>
            <person name="Pallen M.J."/>
        </authorList>
    </citation>
    <scope>NUCLEOTIDE SEQUENCE</scope>
    <source>
        <strain evidence="1">CHK147-3167</strain>
    </source>
</reference>
<comment type="caution">
    <text evidence="1">The sequence shown here is derived from an EMBL/GenBank/DDBJ whole genome shotgun (WGS) entry which is preliminary data.</text>
</comment>
<protein>
    <submittedName>
        <fullName evidence="1">Uncharacterized protein</fullName>
    </submittedName>
</protein>
<sequence length="133" mass="15282">DKDNKLSDNISYEEYENTAKTILKTDDIPTKINNYLYDGYSYTLNDNEITREKSECEEKYVSKIYGYSNNNDTLSLYISSGYVKDGKVYNLNGDEIGDYDKDTINKTLDSGTIKIYNYKNENGSYILNSISSD</sequence>
<proteinExistence type="predicted"/>
<accession>A0A9D0ZRS3</accession>
<evidence type="ECO:0000313" key="2">
    <source>
        <dbReference type="Proteomes" id="UP000886786"/>
    </source>
</evidence>
<dbReference type="Proteomes" id="UP000886786">
    <property type="component" value="Unassembled WGS sequence"/>
</dbReference>